<protein>
    <submittedName>
        <fullName evidence="6">Uncharacterized protein</fullName>
    </submittedName>
</protein>
<evidence type="ECO:0000313" key="7">
    <source>
        <dbReference type="Proteomes" id="UP001153269"/>
    </source>
</evidence>
<organism evidence="6 7">
    <name type="scientific">Pleuronectes platessa</name>
    <name type="common">European plaice</name>
    <dbReference type="NCBI Taxonomy" id="8262"/>
    <lineage>
        <taxon>Eukaryota</taxon>
        <taxon>Metazoa</taxon>
        <taxon>Chordata</taxon>
        <taxon>Craniata</taxon>
        <taxon>Vertebrata</taxon>
        <taxon>Euteleostomi</taxon>
        <taxon>Actinopterygii</taxon>
        <taxon>Neopterygii</taxon>
        <taxon>Teleostei</taxon>
        <taxon>Neoteleostei</taxon>
        <taxon>Acanthomorphata</taxon>
        <taxon>Carangaria</taxon>
        <taxon>Pleuronectiformes</taxon>
        <taxon>Pleuronectoidei</taxon>
        <taxon>Pleuronectidae</taxon>
        <taxon>Pleuronectes</taxon>
    </lineage>
</organism>
<evidence type="ECO:0000256" key="1">
    <source>
        <dbReference type="ARBA" id="ARBA00004370"/>
    </source>
</evidence>
<accession>A0A9N7Y701</accession>
<dbReference type="AlphaFoldDB" id="A0A9N7Y701"/>
<keyword evidence="7" id="KW-1185">Reference proteome</keyword>
<evidence type="ECO:0000313" key="6">
    <source>
        <dbReference type="EMBL" id="CAB1415051.1"/>
    </source>
</evidence>
<feature type="compositionally biased region" description="Low complexity" evidence="5">
    <location>
        <begin position="7"/>
        <end position="16"/>
    </location>
</feature>
<dbReference type="GO" id="GO:0032281">
    <property type="term" value="C:AMPA glutamate receptor complex"/>
    <property type="evidence" value="ECO:0007669"/>
    <property type="project" value="TreeGrafter"/>
</dbReference>
<gene>
    <name evidence="6" type="ORF">PLEPLA_LOCUS2764</name>
</gene>
<dbReference type="GO" id="GO:0032591">
    <property type="term" value="C:dendritic spine membrane"/>
    <property type="evidence" value="ECO:0007669"/>
    <property type="project" value="TreeGrafter"/>
</dbReference>
<dbReference type="EMBL" id="CADEAL010000136">
    <property type="protein sequence ID" value="CAB1415051.1"/>
    <property type="molecule type" value="Genomic_DNA"/>
</dbReference>
<feature type="compositionally biased region" description="Gly residues" evidence="5">
    <location>
        <begin position="17"/>
        <end position="28"/>
    </location>
</feature>
<keyword evidence="3" id="KW-1133">Transmembrane helix</keyword>
<sequence>MNNTQQLSSGPSLLSGSGKGGGGGGSIISGGMRHNSSHPSFSHSFHNLAQLPPSYDAAMKPEINRYSSLKRLAHKHIFVKLRLRASCFSRQLALVLPASFFSVSHSVPVCQTFTRLILPGAERSGRQEICDSAAKPNNPLGAARTCKQVLNSRTAKSTEEGK</sequence>
<dbReference type="GO" id="GO:0014069">
    <property type="term" value="C:postsynaptic density"/>
    <property type="evidence" value="ECO:0007669"/>
    <property type="project" value="TreeGrafter"/>
</dbReference>
<dbReference type="PANTHER" id="PTHR31774:SF2">
    <property type="entry name" value="PROTEIN SHISA-7"/>
    <property type="match status" value="1"/>
</dbReference>
<name>A0A9N7Y701_PLEPL</name>
<reference evidence="6" key="1">
    <citation type="submission" date="2020-03" db="EMBL/GenBank/DDBJ databases">
        <authorList>
            <person name="Weist P."/>
        </authorList>
    </citation>
    <scope>NUCLEOTIDE SEQUENCE</scope>
</reference>
<evidence type="ECO:0000256" key="2">
    <source>
        <dbReference type="ARBA" id="ARBA00022692"/>
    </source>
</evidence>
<dbReference type="InterPro" id="IPR026910">
    <property type="entry name" value="Shisa"/>
</dbReference>
<evidence type="ECO:0000256" key="4">
    <source>
        <dbReference type="ARBA" id="ARBA00023136"/>
    </source>
</evidence>
<dbReference type="GO" id="GO:0048172">
    <property type="term" value="P:regulation of short-term neuronal synaptic plasticity"/>
    <property type="evidence" value="ECO:0007669"/>
    <property type="project" value="TreeGrafter"/>
</dbReference>
<comment type="caution">
    <text evidence="6">The sequence shown here is derived from an EMBL/GenBank/DDBJ whole genome shotgun (WGS) entry which is preliminary data.</text>
</comment>
<dbReference type="GO" id="GO:0045211">
    <property type="term" value="C:postsynaptic membrane"/>
    <property type="evidence" value="ECO:0007669"/>
    <property type="project" value="TreeGrafter"/>
</dbReference>
<keyword evidence="4" id="KW-0472">Membrane</keyword>
<keyword evidence="2" id="KW-0812">Transmembrane</keyword>
<comment type="subcellular location">
    <subcellularLocation>
        <location evidence="1">Membrane</location>
    </subcellularLocation>
</comment>
<proteinExistence type="predicted"/>
<evidence type="ECO:0000256" key="5">
    <source>
        <dbReference type="SAM" id="MobiDB-lite"/>
    </source>
</evidence>
<feature type="region of interest" description="Disordered" evidence="5">
    <location>
        <begin position="1"/>
        <end position="43"/>
    </location>
</feature>
<dbReference type="PANTHER" id="PTHR31774">
    <property type="entry name" value="PROTEIN SHISA-9-RELATED"/>
    <property type="match status" value="1"/>
</dbReference>
<dbReference type="Proteomes" id="UP001153269">
    <property type="component" value="Unassembled WGS sequence"/>
</dbReference>
<evidence type="ECO:0000256" key="3">
    <source>
        <dbReference type="ARBA" id="ARBA00022989"/>
    </source>
</evidence>